<dbReference type="SUPFAM" id="SSF48371">
    <property type="entry name" value="ARM repeat"/>
    <property type="match status" value="1"/>
</dbReference>
<organism evidence="1 2">
    <name type="scientific">Paludibacterium paludis</name>
    <dbReference type="NCBI Taxonomy" id="1225769"/>
    <lineage>
        <taxon>Bacteria</taxon>
        <taxon>Pseudomonadati</taxon>
        <taxon>Pseudomonadota</taxon>
        <taxon>Betaproteobacteria</taxon>
        <taxon>Neisseriales</taxon>
        <taxon>Chromobacteriaceae</taxon>
        <taxon>Paludibacterium</taxon>
    </lineage>
</organism>
<name>A0A918P5M2_9NEIS</name>
<protein>
    <submittedName>
        <fullName evidence="1">DNA alkylation repair protein</fullName>
    </submittedName>
</protein>
<comment type="caution">
    <text evidence="1">The sequence shown here is derived from an EMBL/GenBank/DDBJ whole genome shotgun (WGS) entry which is preliminary data.</text>
</comment>
<reference evidence="1" key="2">
    <citation type="submission" date="2020-09" db="EMBL/GenBank/DDBJ databases">
        <authorList>
            <person name="Sun Q."/>
            <person name="Kim S."/>
        </authorList>
    </citation>
    <scope>NUCLEOTIDE SEQUENCE</scope>
    <source>
        <strain evidence="1">KCTC 32182</strain>
    </source>
</reference>
<evidence type="ECO:0000313" key="1">
    <source>
        <dbReference type="EMBL" id="GGY22207.1"/>
    </source>
</evidence>
<dbReference type="Pfam" id="PF08713">
    <property type="entry name" value="DNA_alkylation"/>
    <property type="match status" value="1"/>
</dbReference>
<reference evidence="1" key="1">
    <citation type="journal article" date="2014" name="Int. J. Syst. Evol. Microbiol.">
        <title>Complete genome sequence of Corynebacterium casei LMG S-19264T (=DSM 44701T), isolated from a smear-ripened cheese.</title>
        <authorList>
            <consortium name="US DOE Joint Genome Institute (JGI-PGF)"/>
            <person name="Walter F."/>
            <person name="Albersmeier A."/>
            <person name="Kalinowski J."/>
            <person name="Ruckert C."/>
        </authorList>
    </citation>
    <scope>NUCLEOTIDE SEQUENCE</scope>
    <source>
        <strain evidence="1">KCTC 32182</strain>
    </source>
</reference>
<keyword evidence="2" id="KW-1185">Reference proteome</keyword>
<dbReference type="Gene3D" id="1.25.40.290">
    <property type="entry name" value="ARM repeat domains"/>
    <property type="match status" value="1"/>
</dbReference>
<dbReference type="Proteomes" id="UP000645257">
    <property type="component" value="Unassembled WGS sequence"/>
</dbReference>
<dbReference type="EMBL" id="BMYX01000017">
    <property type="protein sequence ID" value="GGY22207.1"/>
    <property type="molecule type" value="Genomic_DNA"/>
</dbReference>
<dbReference type="InterPro" id="IPR016024">
    <property type="entry name" value="ARM-type_fold"/>
</dbReference>
<sequence length="258" mass="28361">MRKAELENGSTSTRNLSECLAIDQAELIRQVLPGLGLGDDLAAVLDEYATASGKGISHQISAIGCAIGKALHRHDEVSRQARQERLIRHPSDTVRSWAAFAMTRSDPAMTLGDRLGVAKTFAADEHFGVREWSWLAVRPYIAEHIGEAIALLESWTMSPDPNIRRFAVESTRPRGVWCEHIAALKTDPAMGLPLLEPLRADPARYVQDSVGNWLNDASKTAPEWVDRLCRYWADAGAGEPSTARIVTRAIRSLRKGGT</sequence>
<proteinExistence type="predicted"/>
<gene>
    <name evidence="1" type="ORF">GCM10011289_27330</name>
</gene>
<evidence type="ECO:0000313" key="2">
    <source>
        <dbReference type="Proteomes" id="UP000645257"/>
    </source>
</evidence>
<accession>A0A918P5M2</accession>
<dbReference type="AlphaFoldDB" id="A0A918P5M2"/>
<dbReference type="InterPro" id="IPR014825">
    <property type="entry name" value="DNA_alkylation"/>
</dbReference>